<reference evidence="2" key="1">
    <citation type="journal article" date="2017" name="Parasit. Vectors">
        <title>Sialotranscriptomics of Rhipicephalus zambeziensis reveals intricate expression profiles of secretory proteins and suggests tight temporal transcriptional regulation during blood-feeding.</title>
        <authorList>
            <person name="de Castro M.H."/>
            <person name="de Klerk D."/>
            <person name="Pienaar R."/>
            <person name="Rees D.J.G."/>
            <person name="Mans B.J."/>
        </authorList>
    </citation>
    <scope>NUCLEOTIDE SEQUENCE</scope>
    <source>
        <tissue evidence="2">Salivary glands</tissue>
    </source>
</reference>
<dbReference type="AlphaFoldDB" id="A0A224Y715"/>
<dbReference type="EMBL" id="GFPF01002211">
    <property type="protein sequence ID" value="MAA13357.1"/>
    <property type="molecule type" value="Transcribed_RNA"/>
</dbReference>
<evidence type="ECO:0008006" key="3">
    <source>
        <dbReference type="Google" id="ProtNLM"/>
    </source>
</evidence>
<organism evidence="2">
    <name type="scientific">Rhipicephalus zambeziensis</name>
    <dbReference type="NCBI Taxonomy" id="60191"/>
    <lineage>
        <taxon>Eukaryota</taxon>
        <taxon>Metazoa</taxon>
        <taxon>Ecdysozoa</taxon>
        <taxon>Arthropoda</taxon>
        <taxon>Chelicerata</taxon>
        <taxon>Arachnida</taxon>
        <taxon>Acari</taxon>
        <taxon>Parasitiformes</taxon>
        <taxon>Ixodida</taxon>
        <taxon>Ixodoidea</taxon>
        <taxon>Ixodidae</taxon>
        <taxon>Rhipicephalinae</taxon>
        <taxon>Rhipicephalus</taxon>
        <taxon>Rhipicephalus</taxon>
    </lineage>
</organism>
<keyword evidence="1" id="KW-0732">Signal</keyword>
<evidence type="ECO:0000313" key="2">
    <source>
        <dbReference type="EMBL" id="MAA13357.1"/>
    </source>
</evidence>
<sequence length="143" mass="16440">MRWSIGNTLVRILCFAMRPVLPAEHRTHSRVILLAVYDLVHSHFVRIDEARFNHKMPSVAVVSYTNVLSRTSARGCSLKLLMSYFMGASNSEKHLLEHATMSTALSSFFRVINVVQSRKSHNTCYSRNCIKYTTRERAQANFF</sequence>
<accession>A0A224Y715</accession>
<feature type="chain" id="PRO_5012217508" description="Secreted protein" evidence="1">
    <location>
        <begin position="23"/>
        <end position="143"/>
    </location>
</feature>
<proteinExistence type="predicted"/>
<evidence type="ECO:0000256" key="1">
    <source>
        <dbReference type="SAM" id="SignalP"/>
    </source>
</evidence>
<feature type="signal peptide" evidence="1">
    <location>
        <begin position="1"/>
        <end position="22"/>
    </location>
</feature>
<protein>
    <recommendedName>
        <fullName evidence="3">Secreted protein</fullName>
    </recommendedName>
</protein>
<name>A0A224Y715_9ACAR</name>